<keyword evidence="3" id="KW-1185">Reference proteome</keyword>
<protein>
    <submittedName>
        <fullName evidence="2">Anaerobic sulfite reductase subunit AsrA</fullName>
    </submittedName>
</protein>
<dbReference type="PANTHER" id="PTHR40447:SF1">
    <property type="entry name" value="ANAEROBIC SULFITE REDUCTASE SUBUNIT A"/>
    <property type="match status" value="1"/>
</dbReference>
<dbReference type="NCBIfam" id="TIGR02910">
    <property type="entry name" value="sulfite_red_A"/>
    <property type="match status" value="1"/>
</dbReference>
<evidence type="ECO:0000313" key="3">
    <source>
        <dbReference type="Proteomes" id="UP000348942"/>
    </source>
</evidence>
<name>A0A5Q0TN72_9VIBR</name>
<dbReference type="Proteomes" id="UP000348942">
    <property type="component" value="Chromosome 2"/>
</dbReference>
<gene>
    <name evidence="2" type="primary">asrA</name>
    <name evidence="2" type="ORF">GFB47_13875</name>
</gene>
<proteinExistence type="predicted"/>
<dbReference type="InterPro" id="IPR017896">
    <property type="entry name" value="4Fe4S_Fe-S-bd"/>
</dbReference>
<dbReference type="SUPFAM" id="SSF46548">
    <property type="entry name" value="alpha-helical ferredoxin"/>
    <property type="match status" value="1"/>
</dbReference>
<dbReference type="EMBL" id="CP045700">
    <property type="protein sequence ID" value="QGA66507.1"/>
    <property type="molecule type" value="Genomic_DNA"/>
</dbReference>
<dbReference type="RefSeq" id="WP_153448640.1">
    <property type="nucleotide sequence ID" value="NZ_CP045700.1"/>
</dbReference>
<evidence type="ECO:0000259" key="1">
    <source>
        <dbReference type="PROSITE" id="PS51379"/>
    </source>
</evidence>
<dbReference type="InterPro" id="IPR014259">
    <property type="entry name" value="Sulphite_reductase_A"/>
</dbReference>
<sequence length="349" mass="39976">MSKYLTNTEFDKVIKQLMPDYQIKAPVREVFGGRFAHTDNIVYGDITQTDDIVWQEKSHFSPNEVVTPVTETLFHFNGSELKQSTIDPRPTIVFARACDIHGLKRLDNMYLKNGGNEYFYYKRLRTKLKIVLLECKSSFDSCFCVSMGTNKTQDYAASVRFDDQGVSIEIKDQDLVSYFDEIGCDIEFAASFVQENKEVVCTPDSVCDSPKVIRKILTNHEMWDEFDKRCIACGRCTTSCTTCSCYSVFDVAYEENEKFGERRRQLSSCMVDGFSDMAGGHNFRNKHGERLRYRALHKVNDYKARQGENHMCVGCGRCDDRFPQYISFSNLINNMTDTVAAELAAEGEK</sequence>
<evidence type="ECO:0000313" key="2">
    <source>
        <dbReference type="EMBL" id="QGA66507.1"/>
    </source>
</evidence>
<dbReference type="PANTHER" id="PTHR40447">
    <property type="entry name" value="ANAEROBIC SULFITE REDUCTASE SUBUNIT A"/>
    <property type="match status" value="1"/>
</dbReference>
<accession>A0A5Q0TN72</accession>
<dbReference type="Pfam" id="PF17179">
    <property type="entry name" value="Fer4_22"/>
    <property type="match status" value="1"/>
</dbReference>
<dbReference type="AlphaFoldDB" id="A0A5Q0TN72"/>
<dbReference type="PROSITE" id="PS51379">
    <property type="entry name" value="4FE4S_FER_2"/>
    <property type="match status" value="1"/>
</dbReference>
<organism evidence="2 3">
    <name type="scientific">Vibrio algicola</name>
    <dbReference type="NCBI Taxonomy" id="2662262"/>
    <lineage>
        <taxon>Bacteria</taxon>
        <taxon>Pseudomonadati</taxon>
        <taxon>Pseudomonadota</taxon>
        <taxon>Gammaproteobacteria</taxon>
        <taxon>Vibrionales</taxon>
        <taxon>Vibrionaceae</taxon>
        <taxon>Vibrio</taxon>
    </lineage>
</organism>
<feature type="domain" description="4Fe-4S ferredoxin-type" evidence="1">
    <location>
        <begin position="219"/>
        <end position="251"/>
    </location>
</feature>
<reference evidence="2 3" key="1">
    <citation type="submission" date="2019-10" db="EMBL/GenBank/DDBJ databases">
        <title>Vibrio sp. nov., isolated from Coralline algae surface.</title>
        <authorList>
            <person name="Geng Y."/>
            <person name="Zhang X."/>
        </authorList>
    </citation>
    <scope>NUCLEOTIDE SEQUENCE [LARGE SCALE GENOMIC DNA]</scope>
    <source>
        <strain evidence="2 3">SM1977</strain>
    </source>
</reference>